<evidence type="ECO:0000313" key="2">
    <source>
        <dbReference type="EMBL" id="TGZ60985.1"/>
    </source>
</evidence>
<organism evidence="2 3">
    <name type="scientific">Opisthorchis felineus</name>
    <dbReference type="NCBI Taxonomy" id="147828"/>
    <lineage>
        <taxon>Eukaryota</taxon>
        <taxon>Metazoa</taxon>
        <taxon>Spiralia</taxon>
        <taxon>Lophotrochozoa</taxon>
        <taxon>Platyhelminthes</taxon>
        <taxon>Trematoda</taxon>
        <taxon>Digenea</taxon>
        <taxon>Opisthorchiida</taxon>
        <taxon>Opisthorchiata</taxon>
        <taxon>Opisthorchiidae</taxon>
        <taxon>Opisthorchis</taxon>
    </lineage>
</organism>
<accession>A0A4S2LC37</accession>
<name>A0A4S2LC37_OPIFE</name>
<proteinExistence type="predicted"/>
<sequence length="461" mass="51065">MAMTDNDIFINLRESRDNLRSEVRPRTACSTARSARPKQTTVKVNVPPRARLRLEEAFENAARSRETHIFSTAPITEPVLRWQRKPVAENEEEPSKSHCVVADLIYMRQPKKVVDEPRHLVVKGEEAQNNEHRARGQLSLKALTKEESSAACSEDIRIRCAGVEALQNLCIGRRGQGVQMLLDDRLQSEPMPTARDAKRAVTTEEARDNWRRDHIKEAGQMNDVLDQGWPNNFRANKNRDLSEPNAPKLHLASGNNSPPDTRGSAMAAILGKHVEDQLTTSSPTAGRHIPYSAAPNAAREGAAMAERLGLSRPGPCYPGDPEEISRSTQDAVTSLDMRQSAVRPKVKPEGIENALRGHGTISLANFPPKTLGQEARPLARVRLEGAEIAKSSQGDATKFLLSHDRLSVTEHARPRITASARSTAHHARGGAARECLNPTRTKWSGKVHWKRRPVPPVHCTF</sequence>
<dbReference type="OrthoDB" id="6233746at2759"/>
<feature type="region of interest" description="Disordered" evidence="1">
    <location>
        <begin position="224"/>
        <end position="263"/>
    </location>
</feature>
<dbReference type="EMBL" id="SJOL01008155">
    <property type="protein sequence ID" value="TGZ60985.1"/>
    <property type="molecule type" value="Genomic_DNA"/>
</dbReference>
<dbReference type="AlphaFoldDB" id="A0A4S2LC37"/>
<reference evidence="2 3" key="1">
    <citation type="journal article" date="2019" name="BMC Genomics">
        <title>New insights from Opisthorchis felineus genome: update on genomics of the epidemiologically important liver flukes.</title>
        <authorList>
            <person name="Ershov N.I."/>
            <person name="Mordvinov V.A."/>
            <person name="Prokhortchouk E.B."/>
            <person name="Pakharukova M.Y."/>
            <person name="Gunbin K.V."/>
            <person name="Ustyantsev K."/>
            <person name="Genaev M.A."/>
            <person name="Blinov A.G."/>
            <person name="Mazur A."/>
            <person name="Boulygina E."/>
            <person name="Tsygankova S."/>
            <person name="Khrameeva E."/>
            <person name="Chekanov N."/>
            <person name="Fan G."/>
            <person name="Xiao A."/>
            <person name="Zhang H."/>
            <person name="Xu X."/>
            <person name="Yang H."/>
            <person name="Solovyev V."/>
            <person name="Lee S.M."/>
            <person name="Liu X."/>
            <person name="Afonnikov D.A."/>
            <person name="Skryabin K.G."/>
        </authorList>
    </citation>
    <scope>NUCLEOTIDE SEQUENCE [LARGE SCALE GENOMIC DNA]</scope>
    <source>
        <strain evidence="2">AK-0245</strain>
        <tissue evidence="2">Whole organism</tissue>
    </source>
</reference>
<evidence type="ECO:0000256" key="1">
    <source>
        <dbReference type="SAM" id="MobiDB-lite"/>
    </source>
</evidence>
<keyword evidence="3" id="KW-1185">Reference proteome</keyword>
<dbReference type="Proteomes" id="UP000308267">
    <property type="component" value="Unassembled WGS sequence"/>
</dbReference>
<comment type="caution">
    <text evidence="2">The sequence shown here is derived from an EMBL/GenBank/DDBJ whole genome shotgun (WGS) entry which is preliminary data.</text>
</comment>
<gene>
    <name evidence="2" type="ORF">CRM22_008223</name>
</gene>
<protein>
    <submittedName>
        <fullName evidence="2">Uncharacterized protein</fullName>
    </submittedName>
</protein>
<evidence type="ECO:0000313" key="3">
    <source>
        <dbReference type="Proteomes" id="UP000308267"/>
    </source>
</evidence>